<evidence type="ECO:0000259" key="1">
    <source>
        <dbReference type="Pfam" id="PF03184"/>
    </source>
</evidence>
<dbReference type="Pfam" id="PF03184">
    <property type="entry name" value="DDE_1"/>
    <property type="match status" value="1"/>
</dbReference>
<comment type="caution">
    <text evidence="2">The sequence shown here is derived from an EMBL/GenBank/DDBJ whole genome shotgun (WGS) entry which is preliminary data.</text>
</comment>
<name>A0ABP0HAQ8_9DINO</name>
<protein>
    <submittedName>
        <fullName evidence="2">DDE-1 domain-containing protein</fullName>
    </submittedName>
</protein>
<evidence type="ECO:0000313" key="3">
    <source>
        <dbReference type="Proteomes" id="UP001642464"/>
    </source>
</evidence>
<feature type="non-terminal residue" evidence="2">
    <location>
        <position position="1"/>
    </location>
</feature>
<sequence>VTYIKATAAPRASLRAMAHVGAELQSMTRRLRALQRQMSRRSSAAVALEPSKPEEVVDGPVTVFLKVPPHARRVLAVFELTGRNATLAARFLAAQNGLDMREPTSLPQVLAAAVEHAYLKVPFQTIVGLFDPPTCPRQRRELFAAGCFVVQSQLCVWLLAQNKKGVAPGRRQLVAEACRLVPKELPREVATMLEKHWQGGGRARSQRKWLRRFRLNFGFRLGRARAQAVMPLEEMRAKASAFWRWMNHVHADSSAPLLLLNMDETSVALKPTAHVGTVGRVVANQAPKAIAAASLAEMRARFTLMCTICADTQVQPLLPQILLSNGRTLGKKPKVDKLRGNLLVWNQKSAWACHATLRKYISLLGSRLSEAAPGREYVLLLDCAPSHLHTSIRRQAKLSHIRLVYLPSGLTRSLQPADTDLFARLKSRLSELYCLQQSRSVDGVIQPDKWLEILSSALCSVLPAVKWSKAFRKVGALNGQTEVCQALLTEFGWTSLPPIPSGPPSEEETKAIFPRRKNIDVMQYVLWKQPAKRPRLYKGK</sequence>
<dbReference type="InterPro" id="IPR004875">
    <property type="entry name" value="DDE_SF_endonuclease_dom"/>
</dbReference>
<evidence type="ECO:0000313" key="2">
    <source>
        <dbReference type="EMBL" id="CAK8987296.1"/>
    </source>
</evidence>
<proteinExistence type="predicted"/>
<accession>A0ABP0HAQ8</accession>
<dbReference type="Proteomes" id="UP001642464">
    <property type="component" value="Unassembled WGS sequence"/>
</dbReference>
<dbReference type="EMBL" id="CAXAMM010000412">
    <property type="protein sequence ID" value="CAK8987296.1"/>
    <property type="molecule type" value="Genomic_DNA"/>
</dbReference>
<feature type="non-terminal residue" evidence="2">
    <location>
        <position position="540"/>
    </location>
</feature>
<keyword evidence="3" id="KW-1185">Reference proteome</keyword>
<gene>
    <name evidence="2" type="ORF">SCF082_LOCUS918</name>
</gene>
<organism evidence="2 3">
    <name type="scientific">Durusdinium trenchii</name>
    <dbReference type="NCBI Taxonomy" id="1381693"/>
    <lineage>
        <taxon>Eukaryota</taxon>
        <taxon>Sar</taxon>
        <taxon>Alveolata</taxon>
        <taxon>Dinophyceae</taxon>
        <taxon>Suessiales</taxon>
        <taxon>Symbiodiniaceae</taxon>
        <taxon>Durusdinium</taxon>
    </lineage>
</organism>
<feature type="domain" description="DDE-1" evidence="1">
    <location>
        <begin position="334"/>
        <end position="441"/>
    </location>
</feature>
<reference evidence="2 3" key="1">
    <citation type="submission" date="2024-02" db="EMBL/GenBank/DDBJ databases">
        <authorList>
            <person name="Chen Y."/>
            <person name="Shah S."/>
            <person name="Dougan E. K."/>
            <person name="Thang M."/>
            <person name="Chan C."/>
        </authorList>
    </citation>
    <scope>NUCLEOTIDE SEQUENCE [LARGE SCALE GENOMIC DNA]</scope>
</reference>